<sequence length="132" mass="15005">MWRGSANIGLMCIGLLYLTAEVQGQAMTPMRGEITSYADEFAVRVAPHNPYRHRIEVAIRVYDEKFRPIRARVSDSRIGLAGGATRRVLVIVPFEGTRNRRVRICAESIPYPKATTRIRAQICGRFMARRVQ</sequence>
<dbReference type="STRING" id="472175.EL18_00810"/>
<dbReference type="EMBL" id="JMQM01000001">
    <property type="protein sequence ID" value="KFB09791.1"/>
    <property type="molecule type" value="Genomic_DNA"/>
</dbReference>
<accession>A0A084UA05</accession>
<keyword evidence="2" id="KW-1185">Reference proteome</keyword>
<organism evidence="1 2">
    <name type="scientific">Nitratireductor basaltis</name>
    <dbReference type="NCBI Taxonomy" id="472175"/>
    <lineage>
        <taxon>Bacteria</taxon>
        <taxon>Pseudomonadati</taxon>
        <taxon>Pseudomonadota</taxon>
        <taxon>Alphaproteobacteria</taxon>
        <taxon>Hyphomicrobiales</taxon>
        <taxon>Phyllobacteriaceae</taxon>
        <taxon>Nitratireductor</taxon>
    </lineage>
</organism>
<protein>
    <submittedName>
        <fullName evidence="1">Uncharacterized protein</fullName>
    </submittedName>
</protein>
<dbReference type="Proteomes" id="UP000053675">
    <property type="component" value="Unassembled WGS sequence"/>
</dbReference>
<evidence type="ECO:0000313" key="1">
    <source>
        <dbReference type="EMBL" id="KFB09791.1"/>
    </source>
</evidence>
<reference evidence="1 2" key="1">
    <citation type="submission" date="2014-05" db="EMBL/GenBank/DDBJ databases">
        <title>Draft Genome Sequence of Nitratireductor basaltis Strain UMTGB225, A Marine Bacterium Isolated from Green Barrel Tunicate.</title>
        <authorList>
            <person name="Gan H.Y."/>
        </authorList>
    </citation>
    <scope>NUCLEOTIDE SEQUENCE [LARGE SCALE GENOMIC DNA]</scope>
    <source>
        <strain evidence="1 2">UMTGB225</strain>
    </source>
</reference>
<dbReference type="eggNOG" id="ENOG503409I">
    <property type="taxonomic scope" value="Bacteria"/>
</dbReference>
<proteinExistence type="predicted"/>
<comment type="caution">
    <text evidence="1">The sequence shown here is derived from an EMBL/GenBank/DDBJ whole genome shotgun (WGS) entry which is preliminary data.</text>
</comment>
<evidence type="ECO:0000313" key="2">
    <source>
        <dbReference type="Proteomes" id="UP000053675"/>
    </source>
</evidence>
<name>A0A084UA05_9HYPH</name>
<gene>
    <name evidence="1" type="ORF">EL18_00810</name>
</gene>
<dbReference type="AlphaFoldDB" id="A0A084UA05"/>
<dbReference type="PATRIC" id="fig|472175.3.peg.822"/>